<dbReference type="SUPFAM" id="SSF51294">
    <property type="entry name" value="Hedgehog/intein (Hint) domain"/>
    <property type="match status" value="1"/>
</dbReference>
<feature type="signal peptide" evidence="3">
    <location>
        <begin position="1"/>
        <end position="21"/>
    </location>
</feature>
<name>A0A8H9LPM0_9ACTN</name>
<evidence type="ECO:0000313" key="7">
    <source>
        <dbReference type="Proteomes" id="UP000480804"/>
    </source>
</evidence>
<feature type="compositionally biased region" description="Basic and acidic residues" evidence="2">
    <location>
        <begin position="773"/>
        <end position="789"/>
    </location>
</feature>
<dbReference type="PROSITE" id="PS50818">
    <property type="entry name" value="INTEIN_C_TER"/>
    <property type="match status" value="1"/>
</dbReference>
<feature type="region of interest" description="Disordered" evidence="2">
    <location>
        <begin position="1863"/>
        <end position="1892"/>
    </location>
</feature>
<keyword evidence="7" id="KW-1185">Reference proteome</keyword>
<dbReference type="Gene3D" id="2.180.10.10">
    <property type="entry name" value="RHS repeat-associated core"/>
    <property type="match status" value="2"/>
</dbReference>
<dbReference type="InterPro" id="IPR022385">
    <property type="entry name" value="Rhs_assc_core"/>
</dbReference>
<proteinExistence type="predicted"/>
<keyword evidence="3" id="KW-0732">Signal</keyword>
<reference evidence="6" key="3">
    <citation type="submission" date="2020-09" db="EMBL/GenBank/DDBJ databases">
        <authorList>
            <person name="Sun Q."/>
            <person name="Ohkuma M."/>
        </authorList>
    </citation>
    <scope>NUCLEOTIDE SEQUENCE</scope>
    <source>
        <strain evidence="6">JCM 4136</strain>
    </source>
</reference>
<feature type="region of interest" description="Disordered" evidence="2">
    <location>
        <begin position="1032"/>
        <end position="1078"/>
    </location>
</feature>
<dbReference type="PANTHER" id="PTHR32305">
    <property type="match status" value="1"/>
</dbReference>
<feature type="compositionally biased region" description="Low complexity" evidence="2">
    <location>
        <begin position="1032"/>
        <end position="1043"/>
    </location>
</feature>
<reference evidence="6" key="1">
    <citation type="journal article" date="2014" name="Int. J. Syst. Evol. Microbiol.">
        <title>Complete genome sequence of Corynebacterium casei LMG S-19264T (=DSM 44701T), isolated from a smear-ripened cheese.</title>
        <authorList>
            <consortium name="US DOE Joint Genome Institute (JGI-PGF)"/>
            <person name="Walter F."/>
            <person name="Albersmeier A."/>
            <person name="Kalinowski J."/>
            <person name="Ruckert C."/>
        </authorList>
    </citation>
    <scope>NUCLEOTIDE SEQUENCE</scope>
    <source>
        <strain evidence="6">JCM 4136</strain>
    </source>
</reference>
<dbReference type="NCBIfam" id="TIGR03696">
    <property type="entry name" value="Rhs_assc_core"/>
    <property type="match status" value="1"/>
</dbReference>
<evidence type="ECO:0000256" key="1">
    <source>
        <dbReference type="ARBA" id="ARBA00022737"/>
    </source>
</evidence>
<dbReference type="InterPro" id="IPR036844">
    <property type="entry name" value="Hint_dom_sf"/>
</dbReference>
<feature type="chain" id="PRO_5034586303" description="Hint domain-containing protein" evidence="3">
    <location>
        <begin position="22"/>
        <end position="2261"/>
    </location>
</feature>
<feature type="compositionally biased region" description="Polar residues" evidence="2">
    <location>
        <begin position="1065"/>
        <end position="1078"/>
    </location>
</feature>
<dbReference type="Proteomes" id="UP000660975">
    <property type="component" value="Unassembled WGS sequence"/>
</dbReference>
<dbReference type="SMART" id="SM00306">
    <property type="entry name" value="HintN"/>
    <property type="match status" value="1"/>
</dbReference>
<dbReference type="EMBL" id="BMSC01000025">
    <property type="protein sequence ID" value="GGU91228.1"/>
    <property type="molecule type" value="Genomic_DNA"/>
</dbReference>
<dbReference type="NCBIfam" id="TIGR01443">
    <property type="entry name" value="intein_Cterm"/>
    <property type="match status" value="1"/>
</dbReference>
<evidence type="ECO:0000259" key="4">
    <source>
        <dbReference type="SMART" id="SM00306"/>
    </source>
</evidence>
<keyword evidence="1" id="KW-0677">Repeat</keyword>
<dbReference type="InterPro" id="IPR006141">
    <property type="entry name" value="Intein_N"/>
</dbReference>
<feature type="region of interest" description="Disordered" evidence="2">
    <location>
        <begin position="772"/>
        <end position="802"/>
    </location>
</feature>
<dbReference type="PANTHER" id="PTHR32305:SF17">
    <property type="entry name" value="TRNA NUCLEASE WAPA"/>
    <property type="match status" value="1"/>
</dbReference>
<sequence length="2261" mass="245366">MTSAVMTATLLQAIVAAPAEAGQKLPGAVEPDKPVDGTSAKKVLARTVEKGPKTPAEAPAAEWPQAGAAAVTLKQPSKSASAPVKAKGLPLRLNTAGEQTSKTATGGSFEARVLSRSAAQKAGVDGVLFTVEASDDNSEGTVGASLDYSSFAEAYGGGYGARLTLVELPACALEASGKSDCPAPTPVQTQNDAETRTLTAPAVTVRAGTPTILAAVADDEGETGDYKATPLAASATWSTNLNTGDFSWSYGFPVPSVPGDMTPQVGLSYSSGTIDGRTGNSNNQSSWAGDGFEYWPGSIERRYKACADDGQKADDGVNKPGDLCWGYDNAFITFNGKGGELVPTGTKDEFKLQDDDGTLVTRLRSTNRGNGDNDGEYWRVTDPTGNRFYFGYNRLPGWADGKETTDSTWTVPVYGDDAGEDCHKSTFKDSWCQQAWRWNLDYAVDTHGNAIAYYYNQEKNSYGRNLEPKDNTRYVRGGYLDRIEYGLKSDSMYGTKALAKVDFTSSERCIPNTSTDCSSISEDSFYWYDTPWDMNCPEASDCDKGRLAPTFWTRKRLTEVTTQVLNGSGYAKVDSWKLGHRWGQADIDYQLLLDSIQRTGHTATTPVTLPKTTFAYTQLENRLDKTGDGYAPYVKARLSTIADEYGGQTDVGYSAPVCSHTSTPKPQTNTTRCFPQILGGSDTEPVETHWFNKYVVTSVTARDRTGGAPDAVTAYEYLGDAAWHFDDDEGLTKEKYKTWSQWRGYGHVRTKTGGEGGASAMKTQEDTYFLRGMDGDRTSKDKENTDTKKVTASLGEDEGDPITDHESAAGHAYKTVTFSGPGGKILHKTVDRPWHHETAKKKRDWGTITANFTGTSHTKSWTSLDNGAGQKWRTTVTATTYDTVAGRVTKIDDQGDTATTSDDQCTRTTYATNTESNILTLPSRVETVAVSCGTTPDRSKHVMADTRTAYDGLGYGAAPTKGDPTTVASIAGHNGTTATYQEAATTYDSYGRQLTATDISADVTATESGTPTRTIRKDGLTKTTSYTPATGIATTVTTTTPPARAGDAASAQTTTTTFDPLRGEPTSQKDTNGKTKNFTYDALGRADKIWLPDRKTGQTPHYDFDYRIEEGKIATVRTRTLDTDGKQAATYELYDGLLRPRQTQAPGPDGGRLLSDTFYDERGLKRATFEPYYTVEASDGELFKPDEARSVESQMHHTYDGLNRETESRHIAGNAEPGKVLGTIETIHGGDRTTVIPPIGANATTTLTDARGRTTELRQHHSRNTSAGEYDTTTYTHTPAGELSKVTDPAGNQWTYTYDLRGNQTKKTDPDTGTTTSTYDARDRLLTTKDANGDTLYRVYDQLGRQTELRDGDATGNLRVSWLYDTIAGAKGQLTSSTRYVDGNAYTSRITQYDPLYRPLRTAIVIPAAEKALQGTYSASTQYKPNGAIAGVSYSAAGSLPGGSYAYTYDEVQRPIALLGDGFRTNTTYSHLGKPLISTYASTAAGSQKAQITNTYERGTQRLASSRVDRENAVGVDRSNTYSYDQAGNVLSIADTSRAGTDTQCFTYDHLRRLSEAWTEADTTCADQASQEVTGGVAPYWHSYAYDKTGNRTSETLHDLTGDSAKDTKRVYTYPVAGTAQPHTLTEVNEAGPHGTSRTSYAYDANGNTTERLIQGDRQKLTWDPEGHLSKIAQPVEGKPDDITEYLYDAEGNRLIERGPDRTTLTVGNTELVLPKNGSQPTATRYLDLGNGSQAVQTDNGKISFTIADHLGTGQLAITAETLDLSERRTLPFGGPRGNATDTWPGTKGYVGGTDNTDTTGLVHLGAREYDPTIGRFISADPIMDLSSPQQINGYSYSSNNPTTFSDPSGLLEQCADEACNIRYPVGGSKPKPKPKDDSSTPAPSPVGSNTPSIGDKILGFVNWFFTPAADREFCTVGGTCQRDTMGFLDQGKGIIHEFTMPDSQSWEECWNGEKLSSCGWALADLPGAKTAKGTAKALAKVLGRLQEIFSRCKKCFLAGTLILMAGGGSKAIEDVQTGDKVLATDPLTGESSPREVAATIITEDDRQFVAITVSTHSGEEEITATHEHPFWVEDEKKWLAADKLQHGMKLRTDHGDLVSVVAMRHYTEHATTYNLTVEGIHTYYVLAGETPILVHNSGGCPTGKAPEAPSIDVGNYRGRYQAYLHSNGMKRLPKDWDAHHAIPQEYRNHPEFGDFDFDAPSNMRGVPGSRMKSRGANVHQDITNQWKWFHDMNPNPSRAQIEDFAGQIDRGYGAYFWTGS</sequence>
<evidence type="ECO:0000313" key="5">
    <source>
        <dbReference type="EMBL" id="GFH78512.1"/>
    </source>
</evidence>
<dbReference type="InterPro" id="IPR031325">
    <property type="entry name" value="RHS_repeat"/>
</dbReference>
<dbReference type="InterPro" id="IPR006530">
    <property type="entry name" value="YD"/>
</dbReference>
<feature type="domain" description="Hint" evidence="4">
    <location>
        <begin position="1994"/>
        <end position="2095"/>
    </location>
</feature>
<dbReference type="Pfam" id="PF25023">
    <property type="entry name" value="TEN_YD-shell"/>
    <property type="match status" value="1"/>
</dbReference>
<feature type="compositionally biased region" description="Polar residues" evidence="2">
    <location>
        <begin position="270"/>
        <end position="287"/>
    </location>
</feature>
<accession>A0A8H9LPM0</accession>
<dbReference type="Pfam" id="PF05593">
    <property type="entry name" value="RHS_repeat"/>
    <property type="match status" value="1"/>
</dbReference>
<gene>
    <name evidence="6" type="ORF">GCM10010227_53030</name>
    <name evidence="5" type="ORF">Sgou_31820</name>
</gene>
<comment type="caution">
    <text evidence="6">The sequence shown here is derived from an EMBL/GenBank/DDBJ whole genome shotgun (WGS) entry which is preliminary data.</text>
</comment>
<feature type="region of interest" description="Disordered" evidence="2">
    <location>
        <begin position="270"/>
        <end position="290"/>
    </location>
</feature>
<evidence type="ECO:0000256" key="2">
    <source>
        <dbReference type="SAM" id="MobiDB-lite"/>
    </source>
</evidence>
<dbReference type="InterPro" id="IPR003587">
    <property type="entry name" value="Hint_dom_N"/>
</dbReference>
<reference evidence="5 7" key="2">
    <citation type="submission" date="2020-02" db="EMBL/GenBank/DDBJ databases">
        <title>Whole genome shotgun sequence of Streptomyces gougerotii NBRC 13043.</title>
        <authorList>
            <person name="Ichikawa N."/>
            <person name="Komaki H."/>
            <person name="Tamura T."/>
        </authorList>
    </citation>
    <scope>NUCLEOTIDE SEQUENCE [LARGE SCALE GENOMIC DNA]</scope>
    <source>
        <strain evidence="5 7">NBRC 13043</strain>
    </source>
</reference>
<dbReference type="NCBIfam" id="TIGR01643">
    <property type="entry name" value="YD_repeat_2x"/>
    <property type="match status" value="1"/>
</dbReference>
<dbReference type="Gene3D" id="2.170.16.10">
    <property type="entry name" value="Hedgehog/Intein (Hint) domain"/>
    <property type="match status" value="1"/>
</dbReference>
<dbReference type="RefSeq" id="WP_308429962.1">
    <property type="nucleotide sequence ID" value="NZ_BLLO01000018.1"/>
</dbReference>
<organism evidence="6 8">
    <name type="scientific">Streptomyces gougerotii</name>
    <dbReference type="NCBI Taxonomy" id="53448"/>
    <lineage>
        <taxon>Bacteria</taxon>
        <taxon>Bacillati</taxon>
        <taxon>Actinomycetota</taxon>
        <taxon>Actinomycetes</taxon>
        <taxon>Kitasatosporales</taxon>
        <taxon>Streptomycetaceae</taxon>
        <taxon>Streptomyces</taxon>
        <taxon>Streptomyces diastaticus group</taxon>
    </lineage>
</organism>
<dbReference type="Pfam" id="PF07591">
    <property type="entry name" value="PT-HINT"/>
    <property type="match status" value="1"/>
</dbReference>
<dbReference type="GO" id="GO:0016539">
    <property type="term" value="P:intein-mediated protein splicing"/>
    <property type="evidence" value="ECO:0007669"/>
    <property type="project" value="InterPro"/>
</dbReference>
<dbReference type="Proteomes" id="UP000480804">
    <property type="component" value="Unassembled WGS sequence"/>
</dbReference>
<dbReference type="PROSITE" id="PS50817">
    <property type="entry name" value="INTEIN_N_TER"/>
    <property type="match status" value="1"/>
</dbReference>
<dbReference type="InterPro" id="IPR056823">
    <property type="entry name" value="TEN-like_YD-shell"/>
</dbReference>
<evidence type="ECO:0000313" key="6">
    <source>
        <dbReference type="EMBL" id="GGU91228.1"/>
    </source>
</evidence>
<dbReference type="InterPro" id="IPR030934">
    <property type="entry name" value="Intein_C"/>
</dbReference>
<evidence type="ECO:0000256" key="3">
    <source>
        <dbReference type="SAM" id="SignalP"/>
    </source>
</evidence>
<dbReference type="InterPro" id="IPR050708">
    <property type="entry name" value="T6SS_VgrG/RHS"/>
</dbReference>
<dbReference type="EMBL" id="BLLO01000018">
    <property type="protein sequence ID" value="GFH78512.1"/>
    <property type="molecule type" value="Genomic_DNA"/>
</dbReference>
<evidence type="ECO:0000313" key="8">
    <source>
        <dbReference type="Proteomes" id="UP000660975"/>
    </source>
</evidence>
<protein>
    <recommendedName>
        <fullName evidence="4">Hint domain-containing protein</fullName>
    </recommendedName>
</protein>
<dbReference type="CDD" id="cd00081">
    <property type="entry name" value="Hint"/>
    <property type="match status" value="1"/>
</dbReference>
<feature type="region of interest" description="Disordered" evidence="2">
    <location>
        <begin position="1769"/>
        <end position="1795"/>
    </location>
</feature>
<feature type="region of interest" description="Disordered" evidence="2">
    <location>
        <begin position="1253"/>
        <end position="1272"/>
    </location>
</feature>